<accession>A0ABV8UTG0</accession>
<protein>
    <recommendedName>
        <fullName evidence="3">Aerobactin siderophore biosynthesis IucA/IucC-like C-terminal domain-containing protein</fullName>
    </recommendedName>
</protein>
<organism evidence="1 2">
    <name type="scientific">Chryseomicrobium palamuruense</name>
    <dbReference type="NCBI Taxonomy" id="682973"/>
    <lineage>
        <taxon>Bacteria</taxon>
        <taxon>Bacillati</taxon>
        <taxon>Bacillota</taxon>
        <taxon>Bacilli</taxon>
        <taxon>Bacillales</taxon>
        <taxon>Caryophanaceae</taxon>
        <taxon>Chryseomicrobium</taxon>
    </lineage>
</organism>
<comment type="caution">
    <text evidence="1">The sequence shown here is derived from an EMBL/GenBank/DDBJ whole genome shotgun (WGS) entry which is preliminary data.</text>
</comment>
<sequence>MREHLGVLQEITQAPHKTATAAYFTRRLGLFTSTQFWNYTLYDEYWSGTASEIHWIAVQEFGRLNVSAYIDESQFIVSPDERLRVIQSIWQLVTDTIESLSASPAIQRIHWENVFGYLIWHYHVFLQQPDIQAKALADWEVMQSPEAFQGENLFAAFTKGRSPGEMLNGVVRTTCCLAKDIPGQVTCGFCPLTN</sequence>
<evidence type="ECO:0000313" key="1">
    <source>
        <dbReference type="EMBL" id="MFC4353740.1"/>
    </source>
</evidence>
<dbReference type="EMBL" id="JBHSEF010000009">
    <property type="protein sequence ID" value="MFC4353740.1"/>
    <property type="molecule type" value="Genomic_DNA"/>
</dbReference>
<name>A0ABV8UTG0_9BACL</name>
<evidence type="ECO:0000313" key="2">
    <source>
        <dbReference type="Proteomes" id="UP001595733"/>
    </source>
</evidence>
<keyword evidence="2" id="KW-1185">Reference proteome</keyword>
<dbReference type="Proteomes" id="UP001595733">
    <property type="component" value="Unassembled WGS sequence"/>
</dbReference>
<dbReference type="RefSeq" id="WP_378139438.1">
    <property type="nucleotide sequence ID" value="NZ_JBHSEF010000009.1"/>
</dbReference>
<proteinExistence type="predicted"/>
<gene>
    <name evidence="1" type="ORF">ACFO0S_01505</name>
</gene>
<evidence type="ECO:0008006" key="3">
    <source>
        <dbReference type="Google" id="ProtNLM"/>
    </source>
</evidence>
<reference evidence="2" key="1">
    <citation type="journal article" date="2019" name="Int. J. Syst. Evol. Microbiol.">
        <title>The Global Catalogue of Microorganisms (GCM) 10K type strain sequencing project: providing services to taxonomists for standard genome sequencing and annotation.</title>
        <authorList>
            <consortium name="The Broad Institute Genomics Platform"/>
            <consortium name="The Broad Institute Genome Sequencing Center for Infectious Disease"/>
            <person name="Wu L."/>
            <person name="Ma J."/>
        </authorList>
    </citation>
    <scope>NUCLEOTIDE SEQUENCE [LARGE SCALE GENOMIC DNA]</scope>
    <source>
        <strain evidence="2">CCUG 50353</strain>
    </source>
</reference>